<dbReference type="InterPro" id="IPR050319">
    <property type="entry name" value="ABC_transp_ATP-bind"/>
</dbReference>
<sequence>MNAALTAAPTGGALAELRAVSRVFALPGRRGAGLTAVDGVDLAVRRGEMVGLVGESGCGKSTVARIMAGVLAPSTGTLRLGGRDLGSLTAAEARAAQLRVQMVFQNPHASLNPRFTVEEIVGEAVRFHRLVPRDALADHVAAQLLRVGLDPSLRHGHPHRFSGGQRQRIGIARALAVRPDVLVCDEPVTALDVSVRAGILNLFLDLRDHGELGILFISHDLSVVGHVCDRVAVMYLGRVVEEAPIDALFDAPRHPYTQALLTDANTPSPPAAGPETIRAGAPALSERPSGCRFRPRCPAARPDCAVREPALRPVGPGHRVACLLAHL</sequence>
<comment type="caution">
    <text evidence="7">The sequence shown here is derived from an EMBL/GenBank/DDBJ whole genome shotgun (WGS) entry which is preliminary data.</text>
</comment>
<evidence type="ECO:0000259" key="6">
    <source>
        <dbReference type="PROSITE" id="PS50893"/>
    </source>
</evidence>
<evidence type="ECO:0000313" key="8">
    <source>
        <dbReference type="Proteomes" id="UP000605086"/>
    </source>
</evidence>
<dbReference type="PANTHER" id="PTHR43776">
    <property type="entry name" value="TRANSPORT ATP-BINDING PROTEIN"/>
    <property type="match status" value="1"/>
</dbReference>
<dbReference type="PROSITE" id="PS00211">
    <property type="entry name" value="ABC_TRANSPORTER_1"/>
    <property type="match status" value="1"/>
</dbReference>
<evidence type="ECO:0000256" key="3">
    <source>
        <dbReference type="ARBA" id="ARBA00022448"/>
    </source>
</evidence>
<dbReference type="Pfam" id="PF00005">
    <property type="entry name" value="ABC_tran"/>
    <property type="match status" value="1"/>
</dbReference>
<dbReference type="PANTHER" id="PTHR43776:SF7">
    <property type="entry name" value="D,D-DIPEPTIDE TRANSPORT ATP-BINDING PROTEIN DDPF-RELATED"/>
    <property type="match status" value="1"/>
</dbReference>
<proteinExistence type="inferred from homology"/>
<evidence type="ECO:0000313" key="7">
    <source>
        <dbReference type="EMBL" id="NUB04354.1"/>
    </source>
</evidence>
<dbReference type="Proteomes" id="UP000605086">
    <property type="component" value="Unassembled WGS sequence"/>
</dbReference>
<dbReference type="GO" id="GO:0005524">
    <property type="term" value="F:ATP binding"/>
    <property type="evidence" value="ECO:0007669"/>
    <property type="project" value="UniProtKB-KW"/>
</dbReference>
<reference evidence="7 8" key="1">
    <citation type="submission" date="2019-10" db="EMBL/GenBank/DDBJ databases">
        <title>Genome sequence of Azospirillum melinis.</title>
        <authorList>
            <person name="Ambrosini A."/>
            <person name="Sant'Anna F.H."/>
            <person name="Cassan F.D."/>
            <person name="Souza E.M."/>
            <person name="Passaglia L.M.P."/>
        </authorList>
    </citation>
    <scope>NUCLEOTIDE SEQUENCE [LARGE SCALE GENOMIC DNA]</scope>
    <source>
        <strain evidence="7 8">TMCY0552</strain>
    </source>
</reference>
<dbReference type="SMART" id="SM00382">
    <property type="entry name" value="AAA"/>
    <property type="match status" value="1"/>
</dbReference>
<dbReference type="Pfam" id="PF08352">
    <property type="entry name" value="oligo_HPY"/>
    <property type="match status" value="1"/>
</dbReference>
<keyword evidence="5 7" id="KW-0067">ATP-binding</keyword>
<dbReference type="Gene3D" id="3.40.50.300">
    <property type="entry name" value="P-loop containing nucleotide triphosphate hydrolases"/>
    <property type="match status" value="1"/>
</dbReference>
<dbReference type="EMBL" id="WHOS01000104">
    <property type="protein sequence ID" value="NUB04354.1"/>
    <property type="molecule type" value="Genomic_DNA"/>
</dbReference>
<evidence type="ECO:0000256" key="2">
    <source>
        <dbReference type="ARBA" id="ARBA00005417"/>
    </source>
</evidence>
<dbReference type="RefSeq" id="WP_174475188.1">
    <property type="nucleotide sequence ID" value="NZ_JAGINN010000004.1"/>
</dbReference>
<dbReference type="InterPro" id="IPR017871">
    <property type="entry name" value="ABC_transporter-like_CS"/>
</dbReference>
<dbReference type="PROSITE" id="PS50893">
    <property type="entry name" value="ABC_TRANSPORTER_2"/>
    <property type="match status" value="1"/>
</dbReference>
<dbReference type="InterPro" id="IPR003593">
    <property type="entry name" value="AAA+_ATPase"/>
</dbReference>
<dbReference type="SUPFAM" id="SSF52540">
    <property type="entry name" value="P-loop containing nucleoside triphosphate hydrolases"/>
    <property type="match status" value="1"/>
</dbReference>
<comment type="subcellular location">
    <subcellularLocation>
        <location evidence="1">Cell inner membrane</location>
        <topology evidence="1">Peripheral membrane protein</topology>
    </subcellularLocation>
</comment>
<protein>
    <submittedName>
        <fullName evidence="7">ATP-binding cassette domain-containing protein</fullName>
    </submittedName>
</protein>
<evidence type="ECO:0000256" key="4">
    <source>
        <dbReference type="ARBA" id="ARBA00022741"/>
    </source>
</evidence>
<keyword evidence="3" id="KW-0813">Transport</keyword>
<dbReference type="CDD" id="cd03257">
    <property type="entry name" value="ABC_NikE_OppD_transporters"/>
    <property type="match status" value="1"/>
</dbReference>
<gene>
    <name evidence="7" type="ORF">GBZ48_34705</name>
</gene>
<feature type="domain" description="ABC transporter" evidence="6">
    <location>
        <begin position="17"/>
        <end position="261"/>
    </location>
</feature>
<organism evidence="7 8">
    <name type="scientific">Azospirillum melinis</name>
    <dbReference type="NCBI Taxonomy" id="328839"/>
    <lineage>
        <taxon>Bacteria</taxon>
        <taxon>Pseudomonadati</taxon>
        <taxon>Pseudomonadota</taxon>
        <taxon>Alphaproteobacteria</taxon>
        <taxon>Rhodospirillales</taxon>
        <taxon>Azospirillaceae</taxon>
        <taxon>Azospirillum</taxon>
    </lineage>
</organism>
<keyword evidence="8" id="KW-1185">Reference proteome</keyword>
<dbReference type="NCBIfam" id="TIGR01727">
    <property type="entry name" value="oligo_HPY"/>
    <property type="match status" value="1"/>
</dbReference>
<accession>A0ABX2KMM0</accession>
<dbReference type="InterPro" id="IPR027417">
    <property type="entry name" value="P-loop_NTPase"/>
</dbReference>
<dbReference type="InterPro" id="IPR003439">
    <property type="entry name" value="ABC_transporter-like_ATP-bd"/>
</dbReference>
<keyword evidence="4" id="KW-0547">Nucleotide-binding</keyword>
<evidence type="ECO:0000256" key="5">
    <source>
        <dbReference type="ARBA" id="ARBA00022840"/>
    </source>
</evidence>
<dbReference type="InterPro" id="IPR013563">
    <property type="entry name" value="Oligopep_ABC_C"/>
</dbReference>
<comment type="similarity">
    <text evidence="2">Belongs to the ABC transporter superfamily.</text>
</comment>
<evidence type="ECO:0000256" key="1">
    <source>
        <dbReference type="ARBA" id="ARBA00004417"/>
    </source>
</evidence>
<name>A0ABX2KMM0_9PROT</name>